<evidence type="ECO:0000256" key="7">
    <source>
        <dbReference type="ARBA" id="ARBA00022792"/>
    </source>
</evidence>
<dbReference type="eggNOG" id="KOG0751">
    <property type="taxonomic scope" value="Eukaryota"/>
</dbReference>
<dbReference type="InterPro" id="IPR006671">
    <property type="entry name" value="Cyclin_N"/>
</dbReference>
<keyword evidence="11" id="KW-0496">Mitochondrion</keyword>
<comment type="function">
    <text evidence="15">Calcium-dependent mitochondrial aspartate and glutamate carrier. Transport of glutamate in mitochondria is required for mitochondrial transamination reactions and ornithine synthesis. Plays also a role in malate-aspartate NADH shuttle, which is critical for growth on acetate and fatty acids.</text>
</comment>
<dbReference type="Pfam" id="PF00153">
    <property type="entry name" value="Mito_carr"/>
    <property type="match status" value="3"/>
</dbReference>
<evidence type="ECO:0000256" key="14">
    <source>
        <dbReference type="ARBA" id="ARBA00038674"/>
    </source>
</evidence>
<evidence type="ECO:0000256" key="8">
    <source>
        <dbReference type="ARBA" id="ARBA00022837"/>
    </source>
</evidence>
<dbReference type="CDD" id="cd00051">
    <property type="entry name" value="EFh"/>
    <property type="match status" value="2"/>
</dbReference>
<feature type="region of interest" description="Disordered" evidence="20">
    <location>
        <begin position="242"/>
        <end position="281"/>
    </location>
</feature>
<evidence type="ECO:0000256" key="9">
    <source>
        <dbReference type="ARBA" id="ARBA00022989"/>
    </source>
</evidence>
<keyword evidence="3" id="KW-0813">Transport</keyword>
<evidence type="ECO:0000259" key="21">
    <source>
        <dbReference type="PROSITE" id="PS50222"/>
    </source>
</evidence>
<dbReference type="GO" id="GO:0043490">
    <property type="term" value="P:malate-aspartate shuttle"/>
    <property type="evidence" value="ECO:0007669"/>
    <property type="project" value="TreeGrafter"/>
</dbReference>
<dbReference type="SMART" id="SM00054">
    <property type="entry name" value="EFh"/>
    <property type="match status" value="2"/>
</dbReference>
<feature type="domain" description="EF-hand" evidence="21">
    <location>
        <begin position="907"/>
        <end position="942"/>
    </location>
</feature>
<accession>K1WYE6</accession>
<dbReference type="InterPro" id="IPR051028">
    <property type="entry name" value="Mito_Solute_Carrier"/>
</dbReference>
<keyword evidence="5 18" id="KW-0812">Transmembrane</keyword>
<dbReference type="HOGENOM" id="CLU_252151_0_0_1"/>
<dbReference type="SUPFAM" id="SSF47954">
    <property type="entry name" value="Cyclin-like"/>
    <property type="match status" value="2"/>
</dbReference>
<keyword evidence="4" id="KW-0132">Cell division</keyword>
<feature type="compositionally biased region" description="Basic and acidic residues" evidence="20">
    <location>
        <begin position="249"/>
        <end position="264"/>
    </location>
</feature>
<evidence type="ECO:0000256" key="6">
    <source>
        <dbReference type="ARBA" id="ARBA00022737"/>
    </source>
</evidence>
<dbReference type="KEGG" id="mbe:MBM_03818"/>
<evidence type="ECO:0000256" key="5">
    <source>
        <dbReference type="ARBA" id="ARBA00022692"/>
    </source>
</evidence>
<comment type="similarity">
    <text evidence="19">Belongs to the cyclin family.</text>
</comment>
<evidence type="ECO:0000256" key="12">
    <source>
        <dbReference type="ARBA" id="ARBA00023136"/>
    </source>
</evidence>
<dbReference type="GO" id="GO:0005743">
    <property type="term" value="C:mitochondrial inner membrane"/>
    <property type="evidence" value="ECO:0007669"/>
    <property type="project" value="UniProtKB-SubCell"/>
</dbReference>
<feature type="repeat" description="Solcar" evidence="18">
    <location>
        <begin position="1175"/>
        <end position="1263"/>
    </location>
</feature>
<evidence type="ECO:0000256" key="2">
    <source>
        <dbReference type="ARBA" id="ARBA00006375"/>
    </source>
</evidence>
<dbReference type="PANTHER" id="PTHR45678">
    <property type="entry name" value="MITOCHONDRIAL 2-OXODICARBOXYLATE CARRIER 1-RELATED"/>
    <property type="match status" value="1"/>
</dbReference>
<keyword evidence="13" id="KW-0131">Cell cycle</keyword>
<dbReference type="InParanoid" id="K1WYE6"/>
<dbReference type="Gene3D" id="1.10.472.10">
    <property type="entry name" value="Cyclin-like"/>
    <property type="match status" value="2"/>
</dbReference>
<dbReference type="PROSITE" id="PS50920">
    <property type="entry name" value="SOLCAR"/>
    <property type="match status" value="3"/>
</dbReference>
<evidence type="ECO:0000313" key="22">
    <source>
        <dbReference type="EMBL" id="EKD18046.1"/>
    </source>
</evidence>
<dbReference type="Pfam" id="PF02984">
    <property type="entry name" value="Cyclin_C"/>
    <property type="match status" value="1"/>
</dbReference>
<dbReference type="Proteomes" id="UP000006753">
    <property type="component" value="Unassembled WGS sequence"/>
</dbReference>
<dbReference type="SUPFAM" id="SSF103506">
    <property type="entry name" value="Mitochondrial carrier"/>
    <property type="match status" value="1"/>
</dbReference>
<evidence type="ECO:0000256" key="11">
    <source>
        <dbReference type="ARBA" id="ARBA00023128"/>
    </source>
</evidence>
<dbReference type="GO" id="GO:0005313">
    <property type="term" value="F:L-glutamate transmembrane transporter activity"/>
    <property type="evidence" value="ECO:0007669"/>
    <property type="project" value="TreeGrafter"/>
</dbReference>
<protein>
    <recommendedName>
        <fullName evidence="16">Mitochondrial aspartate-glutamate transporter AGC1</fullName>
    </recommendedName>
    <alternativeName>
        <fullName evidence="17">Aspartate-glutamate carrier 1</fullName>
    </alternativeName>
</protein>
<feature type="domain" description="EF-hand" evidence="21">
    <location>
        <begin position="835"/>
        <end position="870"/>
    </location>
</feature>
<dbReference type="InterPro" id="IPR018108">
    <property type="entry name" value="MCP_transmembrane"/>
</dbReference>
<dbReference type="Pfam" id="PF00134">
    <property type="entry name" value="Cyclin_N"/>
    <property type="match status" value="1"/>
</dbReference>
<dbReference type="PRINTS" id="PR00926">
    <property type="entry name" value="MITOCARRIER"/>
</dbReference>
<comment type="subunit">
    <text evidence="14">Homodimer (via N-terminus).</text>
</comment>
<gene>
    <name evidence="22" type="ORF">MBM_03818</name>
</gene>
<dbReference type="FunFam" id="1.10.472.10:FF:000001">
    <property type="entry name" value="G2/mitotic-specific cyclin"/>
    <property type="match status" value="1"/>
</dbReference>
<dbReference type="SMART" id="SM00385">
    <property type="entry name" value="CYCLIN"/>
    <property type="match status" value="2"/>
</dbReference>
<evidence type="ECO:0000256" key="15">
    <source>
        <dbReference type="ARBA" id="ARBA00059916"/>
    </source>
</evidence>
<dbReference type="SMART" id="SM01332">
    <property type="entry name" value="Cyclin_C"/>
    <property type="match status" value="1"/>
</dbReference>
<keyword evidence="6" id="KW-0677">Repeat</keyword>
<feature type="repeat" description="Solcar" evidence="18">
    <location>
        <begin position="1077"/>
        <end position="1167"/>
    </location>
</feature>
<keyword evidence="7" id="KW-0999">Mitochondrion inner membrane</keyword>
<keyword evidence="12 18" id="KW-0472">Membrane</keyword>
<dbReference type="GO" id="GO:0051301">
    <property type="term" value="P:cell division"/>
    <property type="evidence" value="ECO:0007669"/>
    <property type="project" value="UniProtKB-KW"/>
</dbReference>
<dbReference type="Gene3D" id="1.10.238.10">
    <property type="entry name" value="EF-hand"/>
    <property type="match status" value="2"/>
</dbReference>
<dbReference type="PROSITE" id="PS50222">
    <property type="entry name" value="EF_HAND_2"/>
    <property type="match status" value="2"/>
</dbReference>
<keyword evidence="9" id="KW-1133">Transmembrane helix</keyword>
<dbReference type="InterPro" id="IPR023395">
    <property type="entry name" value="MCP_dom_sf"/>
</dbReference>
<dbReference type="FunFam" id="1.10.238.10:FF:000552">
    <property type="entry name" value="Probable mitochondrial carrier protein ARALAR1"/>
    <property type="match status" value="1"/>
</dbReference>
<dbReference type="PROSITE" id="PS00018">
    <property type="entry name" value="EF_HAND_1"/>
    <property type="match status" value="1"/>
</dbReference>
<dbReference type="InterPro" id="IPR036915">
    <property type="entry name" value="Cyclin-like_sf"/>
</dbReference>
<dbReference type="OrthoDB" id="2161at2759"/>
<sequence length="1436" mass="159656">MFTLGPTKLDLGLARPTQVPPFLWLRWVMPILEFFRSGLLWFYGCSAVAMRFTFTFTSNLYLRLHLHRRRHPTLRGPQIVGPENETNTLAPVRKTTHNKTKSLKIMQPAAPAGIKAPAKRAFGGDISNTNKAKSGFPDVGAAQKQNVEIVKPALQQDKTSAILHAVQLPATNAACSVPLDLTSEPPTIPLATKPVLPLKLVPSKKLTAIYKDPDVEGASVTNTLPAPVAEHSGLAPQVQGLLSQTHPGLGHDESKYVNAHHDPSEDTLGGGPAYEDAAEQQAGELAEKCQSYTEAQELGDAVDVDQNRGDYQDQTTLPEATQLSSPDLSQYGDDAINEEEYAIIEEEYDGYTTAYSYVSRGETTGVTTLFAPTITAAVKKELAAAKLVVESARTIEEVEDEAWDTSMVAEYGEEIFGYMRDLESKMLPDANYMDNQTEIQWSMRSVLMDWLIQVHHRFSLLPETLFLCVNYIDRFLSCKIVSLGKLQLVGATAIFVAAKYEEINCPSINEIVYMVDGGYSVDEILKAERFMLSMLQFELGWPGPMSFLRRISKADDYDLETRTLAKYFLEITIMDERFVSSPPSYVAAGAHSLARFMLKKGDWSPAHVYYAGYTWSQLRPLVVLIVECCESPLKHHAAVFEKYSDRRYKRASHFVQSELIRGFRVPAVAVLAILQLIIHERTGQQAFALFPQWKMILGSYGKGFATELRRRQLARSYSYPSQAKRALGITDRMADLTKAKEVVKEALVGTEVVEEDVQLSALSKATFDKNARKDEDSGELFMGEEEFINAVAPDTEDYHKIKREQYAILFKVADRRNTGKVNLFDWGTFENLLAKPDAEYEIAFRLFDVEQTGTVKYDDLKKLYEMNKGPESIPFDWNCEWANLYSGGKKRRHDLTYPQFSQMLRGLQGERIRQAFHYFDKDGDGYIEPEEFQRIILQTARHKLSDHLLENLHTLCNISTGSKISYANVRAFQNMIREMDLVEMIIRQATAQSADGKITRTEFLNEAARVTRFSLFTPMEADILFHFASLDEPSGRLGLSDFAKVLDASWRNAFSEAGRAGAAKAKTSSETFFRRVLESVHHFALGSLAGAFGAFMVYPIDLVKTRMQNQRSSRVGAMLYKNSLDCARKVIQNEGFKGLYSGVLPQLVGVAPEKAIKLTVNDLVRAQLSGQDGSIRLPHEILAGGTAGACQVIFTNPLEIVKIRLQVQGEVAKNVDGAPRRSAMWIVRNLGLVGLYKGASACLLRDVPFSAIYFPTYNHLKRDYFGESQTKSLGILQLLTAGAIAGMPAAYLTTPCDVIKTRLQVEARKGESSYTSLRQCATTIFKEEGFKAFFKGGPARILRSSPQFAFTLAGYEVLQGLLPLPGEEKDAPHMGVGASSHGLPGQDGPLSYLRSRNALKIILDLDGEFGKRRVPGKEAWQSLPKIVGGGGGGARA</sequence>
<dbReference type="Pfam" id="PF13499">
    <property type="entry name" value="EF-hand_7"/>
    <property type="match status" value="1"/>
</dbReference>
<evidence type="ECO:0000256" key="20">
    <source>
        <dbReference type="SAM" id="MobiDB-lite"/>
    </source>
</evidence>
<evidence type="ECO:0000256" key="18">
    <source>
        <dbReference type="PROSITE-ProRule" id="PRU00282"/>
    </source>
</evidence>
<name>K1WYE6_MARBU</name>
<dbReference type="STRING" id="1072389.K1WYE6"/>
<comment type="similarity">
    <text evidence="2">Belongs to the mitochondrial carrier (TC 2.A.29) family.</text>
</comment>
<dbReference type="InterPro" id="IPR048258">
    <property type="entry name" value="Cyclins_cyclin-box"/>
</dbReference>
<feature type="compositionally biased region" description="Polar residues" evidence="20">
    <location>
        <begin position="312"/>
        <end position="328"/>
    </location>
</feature>
<dbReference type="InterPro" id="IPR011992">
    <property type="entry name" value="EF-hand-dom_pair"/>
</dbReference>
<evidence type="ECO:0000256" key="16">
    <source>
        <dbReference type="ARBA" id="ARBA00073787"/>
    </source>
</evidence>
<dbReference type="InterPro" id="IPR002067">
    <property type="entry name" value="MCP"/>
</dbReference>
<proteinExistence type="inferred from homology"/>
<dbReference type="InterPro" id="IPR002048">
    <property type="entry name" value="EF_hand_dom"/>
</dbReference>
<feature type="repeat" description="Solcar" evidence="18">
    <location>
        <begin position="1273"/>
        <end position="1361"/>
    </location>
</feature>
<dbReference type="CDD" id="cd20568">
    <property type="entry name" value="CYCLIN_CLBs_yeast_rpt1"/>
    <property type="match status" value="1"/>
</dbReference>
<evidence type="ECO:0000256" key="3">
    <source>
        <dbReference type="ARBA" id="ARBA00022448"/>
    </source>
</evidence>
<keyword evidence="10 19" id="KW-0195">Cyclin</keyword>
<dbReference type="InterPro" id="IPR004367">
    <property type="entry name" value="Cyclin_C-dom"/>
</dbReference>
<dbReference type="GO" id="GO:0005509">
    <property type="term" value="F:calcium ion binding"/>
    <property type="evidence" value="ECO:0007669"/>
    <property type="project" value="InterPro"/>
</dbReference>
<dbReference type="GO" id="GO:0015183">
    <property type="term" value="F:L-aspartate transmembrane transporter activity"/>
    <property type="evidence" value="ECO:0007669"/>
    <property type="project" value="TreeGrafter"/>
</dbReference>
<evidence type="ECO:0000256" key="19">
    <source>
        <dbReference type="RuleBase" id="RU000383"/>
    </source>
</evidence>
<evidence type="ECO:0000256" key="4">
    <source>
        <dbReference type="ARBA" id="ARBA00022618"/>
    </source>
</evidence>
<dbReference type="PROSITE" id="PS00292">
    <property type="entry name" value="CYCLINS"/>
    <property type="match status" value="1"/>
</dbReference>
<reference evidence="22 23" key="1">
    <citation type="journal article" date="2012" name="BMC Genomics">
        <title>Sequencing the genome of Marssonina brunnea reveals fungus-poplar co-evolution.</title>
        <authorList>
            <person name="Zhu S."/>
            <person name="Cao Y.-Z."/>
            <person name="Jiang C."/>
            <person name="Tan B.-Y."/>
            <person name="Wang Z."/>
            <person name="Feng S."/>
            <person name="Zhang L."/>
            <person name="Su X.-H."/>
            <person name="Brejova B."/>
            <person name="Vinar T."/>
            <person name="Xu M."/>
            <person name="Wang M.-X."/>
            <person name="Zhang S.-G."/>
            <person name="Huang M.-R."/>
            <person name="Wu R."/>
            <person name="Zhou Y."/>
        </authorList>
    </citation>
    <scope>NUCLEOTIDE SEQUENCE [LARGE SCALE GENOMIC DNA]</scope>
    <source>
        <strain evidence="22 23">MB_m1</strain>
    </source>
</reference>
<dbReference type="eggNOG" id="KOG0653">
    <property type="taxonomic scope" value="Eukaryota"/>
</dbReference>
<dbReference type="InterPro" id="IPR013763">
    <property type="entry name" value="Cyclin-like_dom"/>
</dbReference>
<feature type="region of interest" description="Disordered" evidence="20">
    <location>
        <begin position="308"/>
        <end position="331"/>
    </location>
</feature>
<evidence type="ECO:0000313" key="23">
    <source>
        <dbReference type="Proteomes" id="UP000006753"/>
    </source>
</evidence>
<dbReference type="GeneID" id="18759753"/>
<evidence type="ECO:0000256" key="1">
    <source>
        <dbReference type="ARBA" id="ARBA00004448"/>
    </source>
</evidence>
<evidence type="ECO:0000256" key="13">
    <source>
        <dbReference type="ARBA" id="ARBA00023306"/>
    </source>
</evidence>
<organism evidence="22 23">
    <name type="scientific">Marssonina brunnea f. sp. multigermtubi (strain MB_m1)</name>
    <name type="common">Marssonina leaf spot fungus</name>
    <dbReference type="NCBI Taxonomy" id="1072389"/>
    <lineage>
        <taxon>Eukaryota</taxon>
        <taxon>Fungi</taxon>
        <taxon>Dikarya</taxon>
        <taxon>Ascomycota</taxon>
        <taxon>Pezizomycotina</taxon>
        <taxon>Leotiomycetes</taxon>
        <taxon>Helotiales</taxon>
        <taxon>Drepanopezizaceae</taxon>
        <taxon>Drepanopeziza</taxon>
    </lineage>
</organism>
<evidence type="ECO:0000256" key="10">
    <source>
        <dbReference type="ARBA" id="ARBA00023127"/>
    </source>
</evidence>
<dbReference type="InterPro" id="IPR018247">
    <property type="entry name" value="EF_Hand_1_Ca_BS"/>
</dbReference>
<evidence type="ECO:0000256" key="17">
    <source>
        <dbReference type="ARBA" id="ARBA00082232"/>
    </source>
</evidence>
<keyword evidence="8" id="KW-0106">Calcium</keyword>
<comment type="subcellular location">
    <subcellularLocation>
        <location evidence="1">Mitochondrion inner membrane</location>
        <topology evidence="1">Multi-pass membrane protein</topology>
    </subcellularLocation>
</comment>
<dbReference type="CDD" id="cd20512">
    <property type="entry name" value="CYCLIN_CLBs_yeast_rpt2"/>
    <property type="match status" value="1"/>
</dbReference>
<keyword evidence="23" id="KW-1185">Reference proteome</keyword>
<dbReference type="PANTHER" id="PTHR45678:SF9">
    <property type="entry name" value="CALCIUM-BINDING MITOCHONDRIAL CARRIER PROTEIN ARALAR1"/>
    <property type="match status" value="1"/>
</dbReference>
<dbReference type="SUPFAM" id="SSF47473">
    <property type="entry name" value="EF-hand"/>
    <property type="match status" value="1"/>
</dbReference>
<dbReference type="FunFam" id="1.50.40.10:FF:000004">
    <property type="entry name" value="Calcium-binding mitochondrial carrier protein Aralar1"/>
    <property type="match status" value="1"/>
</dbReference>
<dbReference type="Gene3D" id="1.50.40.10">
    <property type="entry name" value="Mitochondrial carrier domain"/>
    <property type="match status" value="1"/>
</dbReference>
<dbReference type="EMBL" id="JH921434">
    <property type="protein sequence ID" value="EKD18046.1"/>
    <property type="molecule type" value="Genomic_DNA"/>
</dbReference>